<dbReference type="OrthoDB" id="9804790at2"/>
<dbReference type="PRINTS" id="PR00069">
    <property type="entry name" value="ALDKETRDTASE"/>
</dbReference>
<dbReference type="InterPro" id="IPR050523">
    <property type="entry name" value="AKR_Detox_Biosynth"/>
</dbReference>
<evidence type="ECO:0000259" key="2">
    <source>
        <dbReference type="Pfam" id="PF00248"/>
    </source>
</evidence>
<reference evidence="3 4" key="1">
    <citation type="submission" date="2019-02" db="EMBL/GenBank/DDBJ databases">
        <title>Deep-cultivation of Planctomycetes and their phenomic and genomic characterization uncovers novel biology.</title>
        <authorList>
            <person name="Wiegand S."/>
            <person name="Jogler M."/>
            <person name="Boedeker C."/>
            <person name="Pinto D."/>
            <person name="Vollmers J."/>
            <person name="Rivas-Marin E."/>
            <person name="Kohn T."/>
            <person name="Peeters S.H."/>
            <person name="Heuer A."/>
            <person name="Rast P."/>
            <person name="Oberbeckmann S."/>
            <person name="Bunk B."/>
            <person name="Jeske O."/>
            <person name="Meyerdierks A."/>
            <person name="Storesund J.E."/>
            <person name="Kallscheuer N."/>
            <person name="Luecker S."/>
            <person name="Lage O.M."/>
            <person name="Pohl T."/>
            <person name="Merkel B.J."/>
            <person name="Hornburger P."/>
            <person name="Mueller R.-W."/>
            <person name="Bruemmer F."/>
            <person name="Labrenz M."/>
            <person name="Spormann A.M."/>
            <person name="Op den Camp H."/>
            <person name="Overmann J."/>
            <person name="Amann R."/>
            <person name="Jetten M.S.M."/>
            <person name="Mascher T."/>
            <person name="Medema M.H."/>
            <person name="Devos D.P."/>
            <person name="Kaster A.-K."/>
            <person name="Ovreas L."/>
            <person name="Rohde M."/>
            <person name="Galperin M.Y."/>
            <person name="Jogler C."/>
        </authorList>
    </citation>
    <scope>NUCLEOTIDE SEQUENCE [LARGE SCALE GENOMIC DNA]</scope>
    <source>
        <strain evidence="3 4">Pla85_3_4</strain>
    </source>
</reference>
<keyword evidence="4" id="KW-1185">Reference proteome</keyword>
<dbReference type="Proteomes" id="UP000317648">
    <property type="component" value="Chromosome"/>
</dbReference>
<evidence type="ECO:0000256" key="1">
    <source>
        <dbReference type="ARBA" id="ARBA00023002"/>
    </source>
</evidence>
<dbReference type="EC" id="1.1.1.-" evidence="3"/>
<name>A0A518E4N2_9BACT</name>
<dbReference type="Pfam" id="PF00248">
    <property type="entry name" value="Aldo_ket_red"/>
    <property type="match status" value="1"/>
</dbReference>
<dbReference type="GO" id="GO:0005829">
    <property type="term" value="C:cytosol"/>
    <property type="evidence" value="ECO:0007669"/>
    <property type="project" value="TreeGrafter"/>
</dbReference>
<dbReference type="InterPro" id="IPR020471">
    <property type="entry name" value="AKR"/>
</dbReference>
<dbReference type="InterPro" id="IPR036812">
    <property type="entry name" value="NAD(P)_OxRdtase_dom_sf"/>
</dbReference>
<evidence type="ECO:0000313" key="3">
    <source>
        <dbReference type="EMBL" id="QDU99042.1"/>
    </source>
</evidence>
<evidence type="ECO:0000313" key="4">
    <source>
        <dbReference type="Proteomes" id="UP000317648"/>
    </source>
</evidence>
<dbReference type="KEGG" id="lcre:Pla8534_69530"/>
<dbReference type="SUPFAM" id="SSF51430">
    <property type="entry name" value="NAD(P)-linked oxidoreductase"/>
    <property type="match status" value="1"/>
</dbReference>
<dbReference type="AlphaFoldDB" id="A0A518E4N2"/>
<gene>
    <name evidence="3" type="primary">yhdN_5</name>
    <name evidence="3" type="ORF">Pla8534_69530</name>
</gene>
<proteinExistence type="predicted"/>
<dbReference type="InterPro" id="IPR018170">
    <property type="entry name" value="Aldo/ket_reductase_CS"/>
</dbReference>
<dbReference type="InterPro" id="IPR023210">
    <property type="entry name" value="NADP_OxRdtase_dom"/>
</dbReference>
<dbReference type="Gene3D" id="3.20.20.100">
    <property type="entry name" value="NADP-dependent oxidoreductase domain"/>
    <property type="match status" value="1"/>
</dbReference>
<dbReference type="CDD" id="cd19084">
    <property type="entry name" value="AKR_AKR11B1-like"/>
    <property type="match status" value="1"/>
</dbReference>
<feature type="domain" description="NADP-dependent oxidoreductase" evidence="2">
    <location>
        <begin position="13"/>
        <end position="303"/>
    </location>
</feature>
<dbReference type="EMBL" id="CP036433">
    <property type="protein sequence ID" value="QDU99042.1"/>
    <property type="molecule type" value="Genomic_DNA"/>
</dbReference>
<keyword evidence="1 3" id="KW-0560">Oxidoreductase</keyword>
<dbReference type="PANTHER" id="PTHR43364:SF4">
    <property type="entry name" value="NAD(P)-LINKED OXIDOREDUCTASE SUPERFAMILY PROTEIN"/>
    <property type="match status" value="1"/>
</dbReference>
<protein>
    <submittedName>
        <fullName evidence="3">General stress protein 69</fullName>
        <ecNumber evidence="3">1.1.1.-</ecNumber>
    </submittedName>
</protein>
<dbReference type="PANTHER" id="PTHR43364">
    <property type="entry name" value="NADH-SPECIFIC METHYLGLYOXAL REDUCTASE-RELATED"/>
    <property type="match status" value="1"/>
</dbReference>
<sequence>MESFELGGKQVSRLGMGGCPLGGHGWGAVDDRQLVAAVRRALEQGVTFFDTADVYGRGRSEEILADALGQDRSKVVIASKGGVRFTAEGKTFKDIRPAYLREAVEGSLRRLRLESLPLYYIHWPDGQTPVEEAVAELDRMRVEGKIEAIGVSNFTTDELRRAQQVAAISAVQVQYSLAERTQAEALLPAARQLQIPLITWGSLAQGMLTGKFTAQSKFGADDRRSRYENFQGDKLRSNLELVEVLHSIAGRLDRSPAQIAMRWLLDTAGVGCVLFGAKRPEQVDENTTSAGDWSLPEADYLRLRDFAQERKLVA</sequence>
<dbReference type="RefSeq" id="WP_145058749.1">
    <property type="nucleotide sequence ID" value="NZ_CP036433.1"/>
</dbReference>
<organism evidence="3 4">
    <name type="scientific">Lignipirellula cremea</name>
    <dbReference type="NCBI Taxonomy" id="2528010"/>
    <lineage>
        <taxon>Bacteria</taxon>
        <taxon>Pseudomonadati</taxon>
        <taxon>Planctomycetota</taxon>
        <taxon>Planctomycetia</taxon>
        <taxon>Pirellulales</taxon>
        <taxon>Pirellulaceae</taxon>
        <taxon>Lignipirellula</taxon>
    </lineage>
</organism>
<dbReference type="PROSITE" id="PS00062">
    <property type="entry name" value="ALDOKETO_REDUCTASE_2"/>
    <property type="match status" value="1"/>
</dbReference>
<accession>A0A518E4N2</accession>
<dbReference type="GO" id="GO:0016491">
    <property type="term" value="F:oxidoreductase activity"/>
    <property type="evidence" value="ECO:0007669"/>
    <property type="project" value="UniProtKB-KW"/>
</dbReference>